<accession>A0A9Q3D815</accession>
<protein>
    <submittedName>
        <fullName evidence="1">Uncharacterized protein</fullName>
    </submittedName>
</protein>
<dbReference type="AlphaFoldDB" id="A0A9Q3D815"/>
<proteinExistence type="predicted"/>
<comment type="caution">
    <text evidence="1">The sequence shown here is derived from an EMBL/GenBank/DDBJ whole genome shotgun (WGS) entry which is preliminary data.</text>
</comment>
<evidence type="ECO:0000313" key="2">
    <source>
        <dbReference type="Proteomes" id="UP000765509"/>
    </source>
</evidence>
<dbReference type="EMBL" id="AVOT02013396">
    <property type="protein sequence ID" value="MBW0496003.1"/>
    <property type="molecule type" value="Genomic_DNA"/>
</dbReference>
<dbReference type="Proteomes" id="UP000765509">
    <property type="component" value="Unassembled WGS sequence"/>
</dbReference>
<name>A0A9Q3D815_9BASI</name>
<evidence type="ECO:0000313" key="1">
    <source>
        <dbReference type="EMBL" id="MBW0496003.1"/>
    </source>
</evidence>
<dbReference type="OrthoDB" id="2507171at2759"/>
<sequence>MKTPKRHILRWQIAIQEYRGNMTIFKKDGNTHNNPDGLRRCTLPNNIDNPAYLPEEASLQIPMEGISVTDLNTTSFEEETAILSIQIVEPYAN</sequence>
<organism evidence="1 2">
    <name type="scientific">Austropuccinia psidii MF-1</name>
    <dbReference type="NCBI Taxonomy" id="1389203"/>
    <lineage>
        <taxon>Eukaryota</taxon>
        <taxon>Fungi</taxon>
        <taxon>Dikarya</taxon>
        <taxon>Basidiomycota</taxon>
        <taxon>Pucciniomycotina</taxon>
        <taxon>Pucciniomycetes</taxon>
        <taxon>Pucciniales</taxon>
        <taxon>Sphaerophragmiaceae</taxon>
        <taxon>Austropuccinia</taxon>
    </lineage>
</organism>
<keyword evidence="2" id="KW-1185">Reference proteome</keyword>
<reference evidence="1" key="1">
    <citation type="submission" date="2021-03" db="EMBL/GenBank/DDBJ databases">
        <title>Draft genome sequence of rust myrtle Austropuccinia psidii MF-1, a brazilian biotype.</title>
        <authorList>
            <person name="Quecine M.C."/>
            <person name="Pachon D.M.R."/>
            <person name="Bonatelli M.L."/>
            <person name="Correr F.H."/>
            <person name="Franceschini L.M."/>
            <person name="Leite T.F."/>
            <person name="Margarido G.R.A."/>
            <person name="Almeida C.A."/>
            <person name="Ferrarezi J.A."/>
            <person name="Labate C.A."/>
        </authorList>
    </citation>
    <scope>NUCLEOTIDE SEQUENCE</scope>
    <source>
        <strain evidence="1">MF-1</strain>
    </source>
</reference>
<gene>
    <name evidence="1" type="ORF">O181_035718</name>
</gene>